<dbReference type="Gene3D" id="3.40.190.150">
    <property type="entry name" value="Bordetella uptake gene, domain 1"/>
    <property type="match status" value="1"/>
</dbReference>
<dbReference type="CDD" id="cd07012">
    <property type="entry name" value="PBP2_Bug_TTT"/>
    <property type="match status" value="1"/>
</dbReference>
<evidence type="ECO:0000313" key="3">
    <source>
        <dbReference type="Proteomes" id="UP000484255"/>
    </source>
</evidence>
<name>A0A7C9PFI6_9BURK</name>
<dbReference type="PANTHER" id="PTHR42928">
    <property type="entry name" value="TRICARBOXYLATE-BINDING PROTEIN"/>
    <property type="match status" value="1"/>
</dbReference>
<accession>A0A7C9PFI6</accession>
<protein>
    <submittedName>
        <fullName evidence="2">Tripartite tricarboxylate transporter substrate binding protein</fullName>
    </submittedName>
</protein>
<dbReference type="PANTHER" id="PTHR42928:SF5">
    <property type="entry name" value="BLR1237 PROTEIN"/>
    <property type="match status" value="1"/>
</dbReference>
<dbReference type="SUPFAM" id="SSF53850">
    <property type="entry name" value="Periplasmic binding protein-like II"/>
    <property type="match status" value="1"/>
</dbReference>
<proteinExistence type="inferred from homology"/>
<dbReference type="RefSeq" id="WP_163456187.1">
    <property type="nucleotide sequence ID" value="NZ_JAAGOH010000003.1"/>
</dbReference>
<evidence type="ECO:0000256" key="1">
    <source>
        <dbReference type="ARBA" id="ARBA00006987"/>
    </source>
</evidence>
<dbReference type="InterPro" id="IPR005064">
    <property type="entry name" value="BUG"/>
</dbReference>
<comment type="caution">
    <text evidence="2">The sequence shown here is derived from an EMBL/GenBank/DDBJ whole genome shotgun (WGS) entry which is preliminary data.</text>
</comment>
<dbReference type="Proteomes" id="UP000484255">
    <property type="component" value="Unassembled WGS sequence"/>
</dbReference>
<dbReference type="AlphaFoldDB" id="A0A7C9PFI6"/>
<dbReference type="InterPro" id="IPR042100">
    <property type="entry name" value="Bug_dom1"/>
</dbReference>
<gene>
    <name evidence="2" type="ORF">G3A44_03875</name>
</gene>
<keyword evidence="3" id="KW-1185">Reference proteome</keyword>
<dbReference type="EMBL" id="JAAGOH010000003">
    <property type="protein sequence ID" value="NDY90331.1"/>
    <property type="molecule type" value="Genomic_DNA"/>
</dbReference>
<dbReference type="PIRSF" id="PIRSF017082">
    <property type="entry name" value="YflP"/>
    <property type="match status" value="1"/>
</dbReference>
<comment type="similarity">
    <text evidence="1">Belongs to the UPF0065 (bug) family.</text>
</comment>
<organism evidence="2 3">
    <name type="scientific">Ideonella livida</name>
    <dbReference type="NCBI Taxonomy" id="2707176"/>
    <lineage>
        <taxon>Bacteria</taxon>
        <taxon>Pseudomonadati</taxon>
        <taxon>Pseudomonadota</taxon>
        <taxon>Betaproteobacteria</taxon>
        <taxon>Burkholderiales</taxon>
        <taxon>Sphaerotilaceae</taxon>
        <taxon>Ideonella</taxon>
    </lineage>
</organism>
<evidence type="ECO:0000313" key="2">
    <source>
        <dbReference type="EMBL" id="NDY90331.1"/>
    </source>
</evidence>
<dbReference type="Pfam" id="PF03401">
    <property type="entry name" value="TctC"/>
    <property type="match status" value="1"/>
</dbReference>
<reference evidence="2 3" key="1">
    <citation type="submission" date="2020-02" db="EMBL/GenBank/DDBJ databases">
        <title>Ideonella bacterium strain TBM-1.</title>
        <authorList>
            <person name="Chen W.-M."/>
        </authorList>
    </citation>
    <scope>NUCLEOTIDE SEQUENCE [LARGE SCALE GENOMIC DNA]</scope>
    <source>
        <strain evidence="2 3">TBM-1</strain>
    </source>
</reference>
<sequence>MRTIPVPGVRPSAPSRRQVCRQIGHRLVGGLGLLSGLGALSPARAQAWPEKPVRWVLSQPPGSGPDNVARLLTERLAKAWGQALVVDNKPGGQNTIGAQAAARAPADGHAFYFATTAALVTNSYLFKSLPYDPRKDFVPVAFVARSPFAVLVEVGSPLRSLADLVKAAQARPGQLKVATEGPRTFGGMIARLLAARLGLDLNLAAYASVGTASQDTLGGHVDLLVADLASTATLLRQGRLRALAVTTAQRVAGFEAVPPVADTVPGFDMGGWFCLVAPAGTPEAVVQRVNRDLNALLAEPAIAERIAAIGPVAAGGLDPAQVAQWLAQEHQRWAQATREIGVLPE</sequence>
<dbReference type="Gene3D" id="3.40.190.10">
    <property type="entry name" value="Periplasmic binding protein-like II"/>
    <property type="match status" value="1"/>
</dbReference>